<dbReference type="FunFam" id="1.10.418.10:FF:000059">
    <property type="entry name" value="RIKEN cDNA 6430531B16 gene"/>
    <property type="match status" value="1"/>
</dbReference>
<dbReference type="EMBL" id="MCFL01000049">
    <property type="protein sequence ID" value="ORZ32242.1"/>
    <property type="molecule type" value="Genomic_DNA"/>
</dbReference>
<dbReference type="Proteomes" id="UP000193411">
    <property type="component" value="Unassembled WGS sequence"/>
</dbReference>
<feature type="domain" description="Calponin-homology (CH)" evidence="2">
    <location>
        <begin position="57"/>
        <end position="162"/>
    </location>
</feature>
<name>A0A1Y2HGP8_9FUNG</name>
<dbReference type="STRING" id="765915.A0A1Y2HGP8"/>
<gene>
    <name evidence="3" type="ORF">BCR44DRAFT_37421</name>
</gene>
<keyword evidence="4" id="KW-1185">Reference proteome</keyword>
<dbReference type="SUPFAM" id="SSF47576">
    <property type="entry name" value="Calponin-homology domain, CH-domain"/>
    <property type="match status" value="1"/>
</dbReference>
<dbReference type="AlphaFoldDB" id="A0A1Y2HGP8"/>
<accession>A0A1Y2HGP8</accession>
<organism evidence="3 4">
    <name type="scientific">Catenaria anguillulae PL171</name>
    <dbReference type="NCBI Taxonomy" id="765915"/>
    <lineage>
        <taxon>Eukaryota</taxon>
        <taxon>Fungi</taxon>
        <taxon>Fungi incertae sedis</taxon>
        <taxon>Blastocladiomycota</taxon>
        <taxon>Blastocladiomycetes</taxon>
        <taxon>Blastocladiales</taxon>
        <taxon>Catenariaceae</taxon>
        <taxon>Catenaria</taxon>
    </lineage>
</organism>
<feature type="region of interest" description="Disordered" evidence="1">
    <location>
        <begin position="167"/>
        <end position="186"/>
    </location>
</feature>
<dbReference type="GO" id="GO:0005930">
    <property type="term" value="C:axoneme"/>
    <property type="evidence" value="ECO:0007669"/>
    <property type="project" value="TreeGrafter"/>
</dbReference>
<dbReference type="PANTHER" id="PTHR12509:SF9">
    <property type="entry name" value="SPERM FLAGELLAR PROTEIN 1 ISOFORM X1"/>
    <property type="match status" value="1"/>
</dbReference>
<feature type="compositionally biased region" description="Pro residues" evidence="1">
    <location>
        <begin position="1"/>
        <end position="10"/>
    </location>
</feature>
<dbReference type="InterPro" id="IPR010441">
    <property type="entry name" value="CH_2"/>
</dbReference>
<dbReference type="InterPro" id="IPR036872">
    <property type="entry name" value="CH_dom_sf"/>
</dbReference>
<dbReference type="PROSITE" id="PS50021">
    <property type="entry name" value="CH"/>
    <property type="match status" value="1"/>
</dbReference>
<dbReference type="InterPro" id="IPR052111">
    <property type="entry name" value="Spermatogenesis_Ciliary_MAP"/>
</dbReference>
<evidence type="ECO:0000313" key="3">
    <source>
        <dbReference type="EMBL" id="ORZ32242.1"/>
    </source>
</evidence>
<protein>
    <recommendedName>
        <fullName evidence="2">Calponin-homology (CH) domain-containing protein</fullName>
    </recommendedName>
</protein>
<evidence type="ECO:0000256" key="1">
    <source>
        <dbReference type="SAM" id="MobiDB-lite"/>
    </source>
</evidence>
<feature type="region of interest" description="Disordered" evidence="1">
    <location>
        <begin position="1"/>
        <end position="50"/>
    </location>
</feature>
<proteinExistence type="predicted"/>
<evidence type="ECO:0000313" key="4">
    <source>
        <dbReference type="Proteomes" id="UP000193411"/>
    </source>
</evidence>
<dbReference type="OrthoDB" id="193300at2759"/>
<dbReference type="PANTHER" id="PTHR12509">
    <property type="entry name" value="SPERMATOGENESIS-ASSOCIATED 4-RELATED"/>
    <property type="match status" value="1"/>
</dbReference>
<dbReference type="Pfam" id="PF06294">
    <property type="entry name" value="CH_2"/>
    <property type="match status" value="1"/>
</dbReference>
<dbReference type="InterPro" id="IPR001715">
    <property type="entry name" value="CH_dom"/>
</dbReference>
<dbReference type="GO" id="GO:0051493">
    <property type="term" value="P:regulation of cytoskeleton organization"/>
    <property type="evidence" value="ECO:0007669"/>
    <property type="project" value="TreeGrafter"/>
</dbReference>
<feature type="compositionally biased region" description="Low complexity" evidence="1">
    <location>
        <begin position="11"/>
        <end position="23"/>
    </location>
</feature>
<reference evidence="3 4" key="1">
    <citation type="submission" date="2016-07" db="EMBL/GenBank/DDBJ databases">
        <title>Pervasive Adenine N6-methylation of Active Genes in Fungi.</title>
        <authorList>
            <consortium name="DOE Joint Genome Institute"/>
            <person name="Mondo S.J."/>
            <person name="Dannebaum R.O."/>
            <person name="Kuo R.C."/>
            <person name="Labutti K."/>
            <person name="Haridas S."/>
            <person name="Kuo A."/>
            <person name="Salamov A."/>
            <person name="Ahrendt S.R."/>
            <person name="Lipzen A."/>
            <person name="Sullivan W."/>
            <person name="Andreopoulos W.B."/>
            <person name="Clum A."/>
            <person name="Lindquist E."/>
            <person name="Daum C."/>
            <person name="Ramamoorthy G.K."/>
            <person name="Gryganskyi A."/>
            <person name="Culley D."/>
            <person name="Magnuson J.K."/>
            <person name="James T.Y."/>
            <person name="O'Malley M.A."/>
            <person name="Stajich J.E."/>
            <person name="Spatafora J.W."/>
            <person name="Visel A."/>
            <person name="Grigoriev I.V."/>
        </authorList>
    </citation>
    <scope>NUCLEOTIDE SEQUENCE [LARGE SCALE GENOMIC DNA]</scope>
    <source>
        <strain evidence="3 4">PL171</strain>
    </source>
</reference>
<dbReference type="GO" id="GO:0008017">
    <property type="term" value="F:microtubule binding"/>
    <property type="evidence" value="ECO:0007669"/>
    <property type="project" value="TreeGrafter"/>
</dbReference>
<evidence type="ECO:0000259" key="2">
    <source>
        <dbReference type="PROSITE" id="PS50021"/>
    </source>
</evidence>
<feature type="region of interest" description="Disordered" evidence="1">
    <location>
        <begin position="193"/>
        <end position="224"/>
    </location>
</feature>
<comment type="caution">
    <text evidence="3">The sequence shown here is derived from an EMBL/GenBank/DDBJ whole genome shotgun (WGS) entry which is preliminary data.</text>
</comment>
<dbReference type="Gene3D" id="1.10.418.10">
    <property type="entry name" value="Calponin-like domain"/>
    <property type="match status" value="1"/>
</dbReference>
<feature type="compositionally biased region" description="Low complexity" evidence="1">
    <location>
        <begin position="35"/>
        <end position="50"/>
    </location>
</feature>
<sequence>MPPPPPPPSSTSPRTAHSAAPSAMLTQPPAPLAPAAPGAEGYAGTPRSPGSLGLLSEEELTDLFKWVDGFPLSRPKRNFTRDFSDACLAAEIIHQLNPRLVELHNYPPANSTSQKIYNWNTLSFKVLRKLGCALTDDTIQQIVQCKPGIVETVLFDIRQKLLHMLATNPPPATKQPRAAAGAGTAMSHTNSLHDSVLYPQPSNASGPPPMLKRGSKGSNSHMSLPFAPAPTNLAAAAVAAAGPGSSSVVVDPFASGSGYQQMQQQQQQQAGDQEKDQLIATLKETVGILQEKIHKLELLLVLKDRKIQELSQ</sequence>